<reference evidence="1 2" key="1">
    <citation type="submission" date="2014-03" db="EMBL/GenBank/DDBJ databases">
        <authorList>
            <person name="Barber N.R."/>
            <person name="Francolini R.D."/>
            <person name="Gray A.J."/>
            <person name="Hamilton K."/>
            <person name="Jung E."/>
            <person name="Killpatrick M.S."/>
            <person name="Le T.M."/>
            <person name="Lin R."/>
            <person name="Morris L.Y."/>
            <person name="O'Neil L.P."/>
            <person name="Pederson E.N."/>
            <person name="Sepehri B.F."/>
            <person name="Shaffer R.A."/>
            <person name="Sridharan P.S."/>
            <person name="Tseng L."/>
            <person name="Williams L.H."/>
            <person name="Cohen L.B."/>
            <person name="Ahrens K.J."/>
            <person name="Braun M.A."/>
            <person name="Jarvik J."/>
            <person name="Lopez A.J."/>
            <person name="Bradley K.W."/>
            <person name="Clarke D.Q."/>
            <person name="Lewis M.F."/>
            <person name="Barker L.P."/>
            <person name="Bailey C."/>
            <person name="Asai D.J."/>
            <person name="Garber M.L."/>
            <person name="Bowman C.A."/>
            <person name="Russell D.A."/>
            <person name="Pope W.H."/>
            <person name="Jacobs-Sera D."/>
            <person name="Hendrix R.W."/>
            <person name="Hatfull G.F."/>
        </authorList>
    </citation>
    <scope>NUCLEOTIDE SEQUENCE [LARGE SCALE GENOMIC DNA]</scope>
</reference>
<proteinExistence type="predicted"/>
<dbReference type="EMBL" id="KJ538723">
    <property type="protein sequence ID" value="AHY84359.1"/>
    <property type="molecule type" value="Genomic_DNA"/>
</dbReference>
<gene>
    <name evidence="1" type="primary">90</name>
    <name evidence="1" type="ORF">PBI_KINGVEVEVE_90</name>
</gene>
<evidence type="ECO:0000313" key="2">
    <source>
        <dbReference type="Proteomes" id="UP000024436"/>
    </source>
</evidence>
<name>A0A023ZXR0_9CAUD</name>
<protein>
    <submittedName>
        <fullName evidence="1">Uncharacterized protein</fullName>
    </submittedName>
</protein>
<dbReference type="Proteomes" id="UP000024436">
    <property type="component" value="Segment"/>
</dbReference>
<accession>A0A023ZXR0</accession>
<organism evidence="1 2">
    <name type="scientific">Mycobacterium phage KingVeVeVe</name>
    <dbReference type="NCBI Taxonomy" id="1471544"/>
    <lineage>
        <taxon>Viruses</taxon>
        <taxon>Duplodnaviria</taxon>
        <taxon>Heunggongvirae</taxon>
        <taxon>Uroviricota</taxon>
        <taxon>Caudoviricetes</taxon>
        <taxon>Bclasvirinae</taxon>
        <taxon>Pegunavirus</taxon>
        <taxon>Pegunavirus soto</taxon>
    </lineage>
</organism>
<evidence type="ECO:0000313" key="1">
    <source>
        <dbReference type="EMBL" id="AHY84359.1"/>
    </source>
</evidence>
<sequence>MSQIVTAAQLETGDLFRIRTLTGRTTYQVDSARKVHYQDHYIEIAATKVTTHGATTMSLAPSTPVERLEPTPQRDIVAMLPYLNPGETVSVTYWDGRFWT</sequence>